<keyword evidence="3" id="KW-0969">Cilium</keyword>
<keyword evidence="2" id="KW-0963">Cytoplasm</keyword>
<keyword evidence="3" id="KW-0282">Flagellum</keyword>
<reference evidence="4" key="1">
    <citation type="submission" date="2025-08" db="UniProtKB">
        <authorList>
            <consortium name="Ensembl"/>
        </authorList>
    </citation>
    <scope>IDENTIFICATION</scope>
</reference>
<proteinExistence type="inferred from homology"/>
<sequence length="313" mass="36023">MSNCVALQKSLGTSVLTQDHILIQLKKEEQLTSETRELLQKQICSLLHKLSTLKEIRTQLLADFQDKGEAIKLTTKCITHEVNTPSSQLPAGQYKPNHVTYDKWLSHCRDLRLTADNLIKDSSTLRGNLRFTIANLKNAQERQRRSTDDCLRKKINELSRFQDMMIWERQQIKGEISDLTNDIQKVTGQIRNCDSKLHQATHRLDILNQRPRHELCLDQPHFSLTLEKYDLTKMAAGLHPVLKQSQQELGLTRRRLMILEDKLAKNAHTLDVEQKCQNLHQSFLPTLDTIVVLANKPQIPSTMGRSSPHAYLQ</sequence>
<dbReference type="GO" id="GO:0005634">
    <property type="term" value="C:nucleus"/>
    <property type="evidence" value="ECO:0007669"/>
    <property type="project" value="TreeGrafter"/>
</dbReference>
<dbReference type="GO" id="GO:0060294">
    <property type="term" value="P:cilium movement involved in cell motility"/>
    <property type="evidence" value="ECO:0007669"/>
    <property type="project" value="UniProtKB-UniRule"/>
</dbReference>
<dbReference type="GO" id="GO:0015630">
    <property type="term" value="C:microtubule cytoskeleton"/>
    <property type="evidence" value="ECO:0007669"/>
    <property type="project" value="UniProtKB-UniRule"/>
</dbReference>
<dbReference type="STRING" id="1841481.ENSSLDP00000015952"/>
<dbReference type="PANTHER" id="PTHR19960">
    <property type="entry name" value="TEKTIN"/>
    <property type="match status" value="1"/>
</dbReference>
<keyword evidence="3" id="KW-0966">Cell projection</keyword>
<evidence type="ECO:0000256" key="1">
    <source>
        <dbReference type="ARBA" id="ARBA00007209"/>
    </source>
</evidence>
<protein>
    <recommendedName>
        <fullName evidence="3">Tektin</fullName>
    </recommendedName>
</protein>
<evidence type="ECO:0000313" key="5">
    <source>
        <dbReference type="Proteomes" id="UP000261360"/>
    </source>
</evidence>
<name>A0A3B4XIC3_SERLL</name>
<dbReference type="GO" id="GO:0060271">
    <property type="term" value="P:cilium assembly"/>
    <property type="evidence" value="ECO:0007669"/>
    <property type="project" value="UniProtKB-UniRule"/>
</dbReference>
<dbReference type="GeneTree" id="ENSGT00940000177955"/>
<dbReference type="GO" id="GO:0005930">
    <property type="term" value="C:axoneme"/>
    <property type="evidence" value="ECO:0007669"/>
    <property type="project" value="UniProtKB-SubCell"/>
</dbReference>
<organism evidence="4 5">
    <name type="scientific">Seriola lalandi dorsalis</name>
    <dbReference type="NCBI Taxonomy" id="1841481"/>
    <lineage>
        <taxon>Eukaryota</taxon>
        <taxon>Metazoa</taxon>
        <taxon>Chordata</taxon>
        <taxon>Craniata</taxon>
        <taxon>Vertebrata</taxon>
        <taxon>Euteleostomi</taxon>
        <taxon>Actinopterygii</taxon>
        <taxon>Neopterygii</taxon>
        <taxon>Teleostei</taxon>
        <taxon>Neoteleostei</taxon>
        <taxon>Acanthomorphata</taxon>
        <taxon>Carangaria</taxon>
        <taxon>Carangiformes</taxon>
        <taxon>Carangidae</taxon>
        <taxon>Seriola</taxon>
    </lineage>
</organism>
<dbReference type="Ensembl" id="ENSSLDT00000016543.1">
    <property type="protein sequence ID" value="ENSSLDP00000015952.1"/>
    <property type="gene ID" value="ENSSLDG00000012673.1"/>
</dbReference>
<dbReference type="AlphaFoldDB" id="A0A3B4XIC3"/>
<comment type="subcellular location">
    <subcellularLocation>
        <location evidence="3">Cytoplasm</location>
        <location evidence="3">Cytoskeleton</location>
        <location evidence="3">Cilium axoneme</location>
    </subcellularLocation>
</comment>
<dbReference type="PANTHER" id="PTHR19960:SF7">
    <property type="entry name" value="TEKTIN"/>
    <property type="match status" value="1"/>
</dbReference>
<evidence type="ECO:0000313" key="4">
    <source>
        <dbReference type="Ensembl" id="ENSSLDP00000015952.1"/>
    </source>
</evidence>
<dbReference type="Proteomes" id="UP000261360">
    <property type="component" value="Unplaced"/>
</dbReference>
<comment type="similarity">
    <text evidence="1 3">Belongs to the tektin family.</text>
</comment>
<accession>A0A3B4XIC3</accession>
<evidence type="ECO:0000256" key="3">
    <source>
        <dbReference type="RuleBase" id="RU367040"/>
    </source>
</evidence>
<keyword evidence="5" id="KW-1185">Reference proteome</keyword>
<dbReference type="Pfam" id="PF03148">
    <property type="entry name" value="Tektin"/>
    <property type="match status" value="1"/>
</dbReference>
<evidence type="ECO:0000256" key="2">
    <source>
        <dbReference type="ARBA" id="ARBA00022490"/>
    </source>
</evidence>
<dbReference type="InterPro" id="IPR000435">
    <property type="entry name" value="Tektins"/>
</dbReference>
<dbReference type="InterPro" id="IPR048256">
    <property type="entry name" value="Tektin-like"/>
</dbReference>
<reference evidence="4" key="2">
    <citation type="submission" date="2025-09" db="UniProtKB">
        <authorList>
            <consortium name="Ensembl"/>
        </authorList>
    </citation>
    <scope>IDENTIFICATION</scope>
</reference>